<accession>A0A0C7N2N7</accession>
<feature type="binding site" evidence="9">
    <location>
        <position position="37"/>
    </location>
    <ligand>
        <name>substrate</name>
    </ligand>
</feature>
<dbReference type="Proteomes" id="UP000054304">
    <property type="component" value="Unassembled WGS sequence"/>
</dbReference>
<dbReference type="RefSeq" id="XP_022628482.1">
    <property type="nucleotide sequence ID" value="XM_022772127.1"/>
</dbReference>
<dbReference type="PANTHER" id="PTHR32119">
    <property type="entry name" value="OROTIDINE 5'-PHOSPHATE DECARBOXYLASE"/>
    <property type="match status" value="1"/>
</dbReference>
<evidence type="ECO:0000256" key="4">
    <source>
        <dbReference type="ARBA" id="ARBA00021923"/>
    </source>
</evidence>
<feature type="binding site" evidence="9">
    <location>
        <position position="59"/>
    </location>
    <ligand>
        <name>substrate</name>
    </ligand>
</feature>
<evidence type="ECO:0000256" key="6">
    <source>
        <dbReference type="ARBA" id="ARBA00022975"/>
    </source>
</evidence>
<dbReference type="AlphaFoldDB" id="A0A0C7N2N7"/>
<feature type="active site" description="For OMPdecase activity" evidence="8">
    <location>
        <position position="93"/>
    </location>
</feature>
<gene>
    <name evidence="12" type="ORF">LALA0_S05e01310g</name>
</gene>
<feature type="domain" description="Orotidine 5'-phosphate decarboxylase" evidence="11">
    <location>
        <begin position="31"/>
        <end position="250"/>
    </location>
</feature>
<dbReference type="GeneID" id="34685713"/>
<proteinExistence type="inferred from homology"/>
<dbReference type="InterPro" id="IPR018089">
    <property type="entry name" value="OMPdecase_AS"/>
</dbReference>
<dbReference type="InterPro" id="IPR001754">
    <property type="entry name" value="OMPdeCOase_dom"/>
</dbReference>
<evidence type="ECO:0000256" key="1">
    <source>
        <dbReference type="ARBA" id="ARBA00004861"/>
    </source>
</evidence>
<dbReference type="GO" id="GO:0044205">
    <property type="term" value="P:'de novo' UMP biosynthetic process"/>
    <property type="evidence" value="ECO:0007669"/>
    <property type="project" value="UniProtKB-UniPathway"/>
</dbReference>
<evidence type="ECO:0000313" key="13">
    <source>
        <dbReference type="Proteomes" id="UP000054304"/>
    </source>
</evidence>
<dbReference type="SMART" id="SM00934">
    <property type="entry name" value="OMPdecase"/>
    <property type="match status" value="1"/>
</dbReference>
<feature type="active site" description="For OMPdecase activity" evidence="8">
    <location>
        <position position="91"/>
    </location>
</feature>
<dbReference type="PANTHER" id="PTHR32119:SF2">
    <property type="entry name" value="OROTIDINE 5'-PHOSPHATE DECARBOXYLASE"/>
    <property type="match status" value="1"/>
</dbReference>
<comment type="catalytic activity">
    <reaction evidence="10">
        <text>orotidine 5'-phosphate + H(+) = UMP + CO2</text>
        <dbReference type="Rhea" id="RHEA:11596"/>
        <dbReference type="ChEBI" id="CHEBI:15378"/>
        <dbReference type="ChEBI" id="CHEBI:16526"/>
        <dbReference type="ChEBI" id="CHEBI:57538"/>
        <dbReference type="ChEBI" id="CHEBI:57865"/>
        <dbReference type="EC" id="4.1.1.23"/>
    </reaction>
</comment>
<evidence type="ECO:0000256" key="9">
    <source>
        <dbReference type="PIRSR" id="PIRSR614732-2"/>
    </source>
</evidence>
<dbReference type="EC" id="4.1.1.23" evidence="3 10"/>
<dbReference type="NCBIfam" id="TIGR01740">
    <property type="entry name" value="pyrF"/>
    <property type="match status" value="1"/>
</dbReference>
<dbReference type="InterPro" id="IPR013785">
    <property type="entry name" value="Aldolase_TIM"/>
</dbReference>
<dbReference type="GO" id="GO:0005829">
    <property type="term" value="C:cytosol"/>
    <property type="evidence" value="ECO:0007669"/>
    <property type="project" value="EnsemblFungi"/>
</dbReference>
<feature type="active site" description="For OMPdecase activity" evidence="8">
    <location>
        <position position="96"/>
    </location>
</feature>
<reference evidence="12 13" key="1">
    <citation type="submission" date="2014-12" db="EMBL/GenBank/DDBJ databases">
        <authorList>
            <person name="Neuveglise Cecile"/>
        </authorList>
    </citation>
    <scope>NUCLEOTIDE SEQUENCE [LARGE SCALE GENOMIC DNA]</scope>
    <source>
        <strain evidence="12 13">CBS 12615</strain>
    </source>
</reference>
<evidence type="ECO:0000259" key="11">
    <source>
        <dbReference type="SMART" id="SM00934"/>
    </source>
</evidence>
<feature type="binding site" evidence="9">
    <location>
        <position position="234"/>
    </location>
    <ligand>
        <name>substrate</name>
    </ligand>
</feature>
<evidence type="ECO:0000256" key="3">
    <source>
        <dbReference type="ARBA" id="ARBA00012321"/>
    </source>
</evidence>
<protein>
    <recommendedName>
        <fullName evidence="4 10">Orotidine 5'-phosphate decarboxylase</fullName>
        <ecNumber evidence="3 10">4.1.1.23</ecNumber>
    </recommendedName>
</protein>
<feature type="binding site" evidence="9">
    <location>
        <position position="215"/>
    </location>
    <ligand>
        <name>substrate</name>
    </ligand>
</feature>
<dbReference type="InterPro" id="IPR011060">
    <property type="entry name" value="RibuloseP-bd_barrel"/>
</dbReference>
<dbReference type="UniPathway" id="UPA00070">
    <property type="reaction ID" value="UER00120"/>
</dbReference>
<keyword evidence="6 10" id="KW-0665">Pyrimidine biosynthesis</keyword>
<feature type="binding site" evidence="9">
    <location>
        <position position="154"/>
    </location>
    <ligand>
        <name>substrate</name>
    </ligand>
</feature>
<dbReference type="EMBL" id="LN736364">
    <property type="protein sequence ID" value="CEP62253.1"/>
    <property type="molecule type" value="Genomic_DNA"/>
</dbReference>
<dbReference type="GO" id="GO:0006207">
    <property type="term" value="P:'de novo' pyrimidine nucleobase biosynthetic process"/>
    <property type="evidence" value="ECO:0007669"/>
    <property type="project" value="EnsemblFungi"/>
</dbReference>
<dbReference type="Gene3D" id="3.20.20.70">
    <property type="entry name" value="Aldolase class I"/>
    <property type="match status" value="1"/>
</dbReference>
<feature type="binding site" evidence="9">
    <location>
        <position position="235"/>
    </location>
    <ligand>
        <name>substrate</name>
    </ligand>
</feature>
<dbReference type="Pfam" id="PF00215">
    <property type="entry name" value="OMPdecase"/>
    <property type="match status" value="1"/>
</dbReference>
<evidence type="ECO:0000256" key="8">
    <source>
        <dbReference type="PIRSR" id="PIRSR614732-1"/>
    </source>
</evidence>
<evidence type="ECO:0000313" key="12">
    <source>
        <dbReference type="EMBL" id="CEP62253.1"/>
    </source>
</evidence>
<keyword evidence="5 10" id="KW-0210">Decarboxylase</keyword>
<dbReference type="PROSITE" id="PS00156">
    <property type="entry name" value="OMPDECASE"/>
    <property type="match status" value="1"/>
</dbReference>
<dbReference type="STRING" id="1245769.A0A0C7N2N7"/>
<keyword evidence="13" id="KW-1185">Reference proteome</keyword>
<evidence type="ECO:0000256" key="10">
    <source>
        <dbReference type="RuleBase" id="RU000512"/>
    </source>
</evidence>
<keyword evidence="7 10" id="KW-0456">Lyase</keyword>
<comment type="pathway">
    <text evidence="1 10">Pyrimidine metabolism; UMP biosynthesis via de novo pathway; UMP from orotate: step 2/2.</text>
</comment>
<comment type="similarity">
    <text evidence="2 10">Belongs to the OMP decarboxylase family.</text>
</comment>
<dbReference type="OrthoDB" id="10263753at2759"/>
<evidence type="ECO:0000256" key="7">
    <source>
        <dbReference type="ARBA" id="ARBA00023239"/>
    </source>
</evidence>
<sequence>MSNLTYEARAQKHTSPVAAKLLTLMHEKESNLCASVDVQTTKELLHLVDVLGPHICLLKTHIDIVEDFTMEGTVKPLKELARKHRFMIFEDRKFADIGNTVKLQYSSGMYKIAEWADITNAHGVTGPGIVQGLKQAAQETTQEPRGLLMLAELSSKGSIAHGKYTEETVEIAKSDKDFVIGFIAQNDMGGREEGFDWLIMTPGVGLDDKGDSLGQQYRTVNEVVSNGSDIIIVGRGLFGKGRDATEQSARYRKAGWDAYLSRCGSNGKPETL</sequence>
<dbReference type="FunFam" id="3.20.20.70:FF:000114">
    <property type="entry name" value="Decarboxylase,orotidine phosphate"/>
    <property type="match status" value="1"/>
</dbReference>
<evidence type="ECO:0000256" key="2">
    <source>
        <dbReference type="ARBA" id="ARBA00011018"/>
    </source>
</evidence>
<name>A0A0C7N2N7_9SACH</name>
<evidence type="ECO:0000256" key="5">
    <source>
        <dbReference type="ARBA" id="ARBA00022793"/>
    </source>
</evidence>
<dbReference type="HOGENOM" id="CLU_030821_0_0_1"/>
<organism evidence="12 13">
    <name type="scientific">Lachancea lanzarotensis</name>
    <dbReference type="NCBI Taxonomy" id="1245769"/>
    <lineage>
        <taxon>Eukaryota</taxon>
        <taxon>Fungi</taxon>
        <taxon>Dikarya</taxon>
        <taxon>Ascomycota</taxon>
        <taxon>Saccharomycotina</taxon>
        <taxon>Saccharomycetes</taxon>
        <taxon>Saccharomycetales</taxon>
        <taxon>Saccharomycetaceae</taxon>
        <taxon>Lachancea</taxon>
    </lineage>
</organism>
<dbReference type="GO" id="GO:0004590">
    <property type="term" value="F:orotidine-5'-phosphate decarboxylase activity"/>
    <property type="evidence" value="ECO:0007669"/>
    <property type="project" value="UniProtKB-EC"/>
</dbReference>
<dbReference type="InterPro" id="IPR014732">
    <property type="entry name" value="OMPdecase"/>
</dbReference>
<dbReference type="CDD" id="cd04725">
    <property type="entry name" value="OMP_decarboxylase_like"/>
    <property type="match status" value="1"/>
</dbReference>
<dbReference type="SUPFAM" id="SSF51366">
    <property type="entry name" value="Ribulose-phoshate binding barrel"/>
    <property type="match status" value="1"/>
</dbReference>